<evidence type="ECO:0000256" key="2">
    <source>
        <dbReference type="SAM" id="MobiDB-lite"/>
    </source>
</evidence>
<feature type="compositionally biased region" description="Low complexity" evidence="2">
    <location>
        <begin position="88"/>
        <end position="98"/>
    </location>
</feature>
<name>A0AAW1PS92_9CHLO</name>
<dbReference type="PROSITE" id="PS50011">
    <property type="entry name" value="PROTEIN_KINASE_DOM"/>
    <property type="match status" value="1"/>
</dbReference>
<dbReference type="InterPro" id="IPR050167">
    <property type="entry name" value="Ser_Thr_protein_kinase"/>
</dbReference>
<dbReference type="EMBL" id="JALJOQ010000014">
    <property type="protein sequence ID" value="KAK9810749.1"/>
    <property type="molecule type" value="Genomic_DNA"/>
</dbReference>
<reference evidence="4 5" key="1">
    <citation type="journal article" date="2024" name="Nat. Commun.">
        <title>Phylogenomics reveals the evolutionary origins of lichenization in chlorophyte algae.</title>
        <authorList>
            <person name="Puginier C."/>
            <person name="Libourel C."/>
            <person name="Otte J."/>
            <person name="Skaloud P."/>
            <person name="Haon M."/>
            <person name="Grisel S."/>
            <person name="Petersen M."/>
            <person name="Berrin J.G."/>
            <person name="Delaux P.M."/>
            <person name="Dal Grande F."/>
            <person name="Keller J."/>
        </authorList>
    </citation>
    <scope>NUCLEOTIDE SEQUENCE [LARGE SCALE GENOMIC DNA]</scope>
    <source>
        <strain evidence="4 5">SAG 2036</strain>
    </source>
</reference>
<dbReference type="SUPFAM" id="SSF56112">
    <property type="entry name" value="Protein kinase-like (PK-like)"/>
    <property type="match status" value="1"/>
</dbReference>
<feature type="compositionally biased region" description="Basic and acidic residues" evidence="2">
    <location>
        <begin position="129"/>
        <end position="147"/>
    </location>
</feature>
<dbReference type="InterPro" id="IPR017441">
    <property type="entry name" value="Protein_kinase_ATP_BS"/>
</dbReference>
<dbReference type="AlphaFoldDB" id="A0AAW1PS92"/>
<dbReference type="GO" id="GO:0005524">
    <property type="term" value="F:ATP binding"/>
    <property type="evidence" value="ECO:0007669"/>
    <property type="project" value="UniProtKB-UniRule"/>
</dbReference>
<dbReference type="GO" id="GO:0007165">
    <property type="term" value="P:signal transduction"/>
    <property type="evidence" value="ECO:0007669"/>
    <property type="project" value="TreeGrafter"/>
</dbReference>
<dbReference type="PRINTS" id="PR00109">
    <property type="entry name" value="TYRKINASE"/>
</dbReference>
<accession>A0AAW1PS92</accession>
<feature type="region of interest" description="Disordered" evidence="2">
    <location>
        <begin position="1"/>
        <end position="244"/>
    </location>
</feature>
<dbReference type="PANTHER" id="PTHR23257:SF963">
    <property type="entry name" value="AT08303P"/>
    <property type="match status" value="1"/>
</dbReference>
<feature type="compositionally biased region" description="Basic and acidic residues" evidence="2">
    <location>
        <begin position="99"/>
        <end position="117"/>
    </location>
</feature>
<dbReference type="PROSITE" id="PS00107">
    <property type="entry name" value="PROTEIN_KINASE_ATP"/>
    <property type="match status" value="1"/>
</dbReference>
<dbReference type="SMART" id="SM00220">
    <property type="entry name" value="S_TKc"/>
    <property type="match status" value="1"/>
</dbReference>
<organism evidence="4 5">
    <name type="scientific">Symbiochloris irregularis</name>
    <dbReference type="NCBI Taxonomy" id="706552"/>
    <lineage>
        <taxon>Eukaryota</taxon>
        <taxon>Viridiplantae</taxon>
        <taxon>Chlorophyta</taxon>
        <taxon>core chlorophytes</taxon>
        <taxon>Trebouxiophyceae</taxon>
        <taxon>Trebouxiales</taxon>
        <taxon>Trebouxiaceae</taxon>
        <taxon>Symbiochloris</taxon>
    </lineage>
</organism>
<dbReference type="Proteomes" id="UP001465755">
    <property type="component" value="Unassembled WGS sequence"/>
</dbReference>
<evidence type="ECO:0000256" key="1">
    <source>
        <dbReference type="PROSITE-ProRule" id="PRU10141"/>
    </source>
</evidence>
<dbReference type="Gene3D" id="1.10.510.10">
    <property type="entry name" value="Transferase(Phosphotransferase) domain 1"/>
    <property type="match status" value="1"/>
</dbReference>
<keyword evidence="1" id="KW-0067">ATP-binding</keyword>
<feature type="compositionally biased region" description="Basic and acidic residues" evidence="2">
    <location>
        <begin position="159"/>
        <end position="177"/>
    </location>
</feature>
<sequence length="639" mass="68797">MSDDSPPNGRRTVPAADRGSPADLDSHRARAAKLLSTSDAARRSETESTDSSPRDSSITKSPERVDSRESESNHKRSPERPRSFTRLAAEAVEAAARAADGESPKRSPAARDEDRPARHASPHAALRGPDSRNLDVEWSPRDEERPYRHPASRATDSPSRTHEVESVQQRPEADSRPRSARSATVDYHQGAEHRLAEAASPSRPRQVIRRPSAALDGRKTPPKTPPSPSGMGPFGVRRPSASAPHIATSPSAIDDCLGEVEAALNHALRVKEETVGVTAPQGPLAAVQSLEVAAPPAVINKKRVQINAPEKPDKPAAAATKLRPSLMIGSGMLKAGEWDNEGWRELSAEGVVPIPAILQQIDPNHVEKVRELGRGQFGSVLLSRWLGVDVAVKELRNSSDAHSNAELLREAELLASLCHPCVTTIYGVMVRPDEGPATVMEFVKGGSLRSCLQALKAQGISATFKCAIALQAARGFEYLHARNVVHFDVKAENLLADLRDLQHPVVKIADMGLSKRSAATTVSGNMRGTLPWMAPELFPQNGGAGGVDRVTGKVDVFSFGVVMWEIWTLGEAPYPGLKLPAVFSGVASGTLRPRALTDAPADWTTLMQECWAGTPTQRPTFSQVATRLESLRAVHKDSP</sequence>
<feature type="binding site" evidence="1">
    <location>
        <position position="393"/>
    </location>
    <ligand>
        <name>ATP</name>
        <dbReference type="ChEBI" id="CHEBI:30616"/>
    </ligand>
</feature>
<dbReference type="InterPro" id="IPR011009">
    <property type="entry name" value="Kinase-like_dom_sf"/>
</dbReference>
<dbReference type="InterPro" id="IPR001245">
    <property type="entry name" value="Ser-Thr/Tyr_kinase_cat_dom"/>
</dbReference>
<keyword evidence="1" id="KW-0547">Nucleotide-binding</keyword>
<evidence type="ECO:0000313" key="4">
    <source>
        <dbReference type="EMBL" id="KAK9810749.1"/>
    </source>
</evidence>
<dbReference type="PANTHER" id="PTHR23257">
    <property type="entry name" value="SERINE-THREONINE PROTEIN KINASE"/>
    <property type="match status" value="1"/>
</dbReference>
<keyword evidence="5" id="KW-1185">Reference proteome</keyword>
<dbReference type="GO" id="GO:0005737">
    <property type="term" value="C:cytoplasm"/>
    <property type="evidence" value="ECO:0007669"/>
    <property type="project" value="TreeGrafter"/>
</dbReference>
<proteinExistence type="predicted"/>
<evidence type="ECO:0000313" key="5">
    <source>
        <dbReference type="Proteomes" id="UP001465755"/>
    </source>
</evidence>
<evidence type="ECO:0000259" key="3">
    <source>
        <dbReference type="PROSITE" id="PS50011"/>
    </source>
</evidence>
<feature type="compositionally biased region" description="Basic and acidic residues" evidence="2">
    <location>
        <begin position="61"/>
        <end position="82"/>
    </location>
</feature>
<dbReference type="Pfam" id="PF07714">
    <property type="entry name" value="PK_Tyr_Ser-Thr"/>
    <property type="match status" value="1"/>
</dbReference>
<gene>
    <name evidence="4" type="ORF">WJX73_004778</name>
</gene>
<protein>
    <recommendedName>
        <fullName evidence="3">Protein kinase domain-containing protein</fullName>
    </recommendedName>
</protein>
<feature type="domain" description="Protein kinase" evidence="3">
    <location>
        <begin position="366"/>
        <end position="631"/>
    </location>
</feature>
<feature type="compositionally biased region" description="Polar residues" evidence="2">
    <location>
        <begin position="49"/>
        <end position="60"/>
    </location>
</feature>
<dbReference type="InterPro" id="IPR000719">
    <property type="entry name" value="Prot_kinase_dom"/>
</dbReference>
<comment type="caution">
    <text evidence="4">The sequence shown here is derived from an EMBL/GenBank/DDBJ whole genome shotgun (WGS) entry which is preliminary data.</text>
</comment>
<dbReference type="GO" id="GO:0004672">
    <property type="term" value="F:protein kinase activity"/>
    <property type="evidence" value="ECO:0007669"/>
    <property type="project" value="InterPro"/>
</dbReference>